<feature type="signal peptide" evidence="1">
    <location>
        <begin position="1"/>
        <end position="19"/>
    </location>
</feature>
<keyword evidence="1" id="KW-0732">Signal</keyword>
<organism evidence="2 3">
    <name type="scientific">Candidatus Liptonbacteria bacterium RIFCSPLOWO2_01_FULL_45_15</name>
    <dbReference type="NCBI Taxonomy" id="1798649"/>
    <lineage>
        <taxon>Bacteria</taxon>
        <taxon>Candidatus Liptoniibacteriota</taxon>
    </lineage>
</organism>
<comment type="caution">
    <text evidence="2">The sequence shown here is derived from an EMBL/GenBank/DDBJ whole genome shotgun (WGS) entry which is preliminary data.</text>
</comment>
<evidence type="ECO:0000256" key="1">
    <source>
        <dbReference type="SAM" id="SignalP"/>
    </source>
</evidence>
<dbReference type="AlphaFoldDB" id="A0A1G2CJU7"/>
<protein>
    <submittedName>
        <fullName evidence="2">Uncharacterized protein</fullName>
    </submittedName>
</protein>
<sequence length="217" mass="24580">MKKIIIICLLAFLAIPVFAQQVGNAPSEFKIFKGWNLVTYPVFGYLYQKDFFKNGILYVLNPIDKQYYGGKGAKNIQERINVMSQSYDDDHFPMLGFWIYSEKGLDIQRAEMQDEGQDQNSLKQLYGLYSGWNLIGISSVMVGQKIVDFKGDCDIKSSYFFNPVNQSWESSRSDGFENELLEDSMKGYGIAINVGKDCQFDFENNSNSGGTPPALPN</sequence>
<evidence type="ECO:0000313" key="3">
    <source>
        <dbReference type="Proteomes" id="UP000176287"/>
    </source>
</evidence>
<dbReference type="Proteomes" id="UP000176287">
    <property type="component" value="Unassembled WGS sequence"/>
</dbReference>
<name>A0A1G2CJU7_9BACT</name>
<dbReference type="EMBL" id="MHKZ01000010">
    <property type="protein sequence ID" value="OGZ00931.1"/>
    <property type="molecule type" value="Genomic_DNA"/>
</dbReference>
<gene>
    <name evidence="2" type="ORF">A3B13_02735</name>
</gene>
<accession>A0A1G2CJU7</accession>
<dbReference type="STRING" id="1798649.A3B13_02735"/>
<reference evidence="2 3" key="1">
    <citation type="journal article" date="2016" name="Nat. Commun.">
        <title>Thousands of microbial genomes shed light on interconnected biogeochemical processes in an aquifer system.</title>
        <authorList>
            <person name="Anantharaman K."/>
            <person name="Brown C.T."/>
            <person name="Hug L.A."/>
            <person name="Sharon I."/>
            <person name="Castelle C.J."/>
            <person name="Probst A.J."/>
            <person name="Thomas B.C."/>
            <person name="Singh A."/>
            <person name="Wilkins M.J."/>
            <person name="Karaoz U."/>
            <person name="Brodie E.L."/>
            <person name="Williams K.H."/>
            <person name="Hubbard S.S."/>
            <person name="Banfield J.F."/>
        </authorList>
    </citation>
    <scope>NUCLEOTIDE SEQUENCE [LARGE SCALE GENOMIC DNA]</scope>
</reference>
<proteinExistence type="predicted"/>
<evidence type="ECO:0000313" key="2">
    <source>
        <dbReference type="EMBL" id="OGZ00931.1"/>
    </source>
</evidence>
<feature type="chain" id="PRO_5009582341" evidence="1">
    <location>
        <begin position="20"/>
        <end position="217"/>
    </location>
</feature>